<dbReference type="EMBL" id="CAXAMN010010369">
    <property type="protein sequence ID" value="CAK9031590.1"/>
    <property type="molecule type" value="Genomic_DNA"/>
</dbReference>
<evidence type="ECO:0000313" key="2">
    <source>
        <dbReference type="EMBL" id="CAK9031590.1"/>
    </source>
</evidence>
<gene>
    <name evidence="1" type="ORF">CCMP2556_LOCUS18347</name>
    <name evidence="2" type="ORF">CCMP2556_LOCUS18354</name>
</gene>
<reference evidence="1 3" key="1">
    <citation type="submission" date="2024-02" db="EMBL/GenBank/DDBJ databases">
        <authorList>
            <person name="Chen Y."/>
            <person name="Shah S."/>
            <person name="Dougan E. K."/>
            <person name="Thang M."/>
            <person name="Chan C."/>
        </authorList>
    </citation>
    <scope>NUCLEOTIDE SEQUENCE [LARGE SCALE GENOMIC DNA]</scope>
</reference>
<name>A0ABP0KXE9_9DINO</name>
<evidence type="ECO:0000313" key="3">
    <source>
        <dbReference type="Proteomes" id="UP001642484"/>
    </source>
</evidence>
<dbReference type="EMBL" id="CAXAMN010010358">
    <property type="protein sequence ID" value="CAK9031573.1"/>
    <property type="molecule type" value="Genomic_DNA"/>
</dbReference>
<evidence type="ECO:0000313" key="1">
    <source>
        <dbReference type="EMBL" id="CAK9031573.1"/>
    </source>
</evidence>
<organism evidence="1 3">
    <name type="scientific">Durusdinium trenchii</name>
    <dbReference type="NCBI Taxonomy" id="1381693"/>
    <lineage>
        <taxon>Eukaryota</taxon>
        <taxon>Sar</taxon>
        <taxon>Alveolata</taxon>
        <taxon>Dinophyceae</taxon>
        <taxon>Suessiales</taxon>
        <taxon>Symbiodiniaceae</taxon>
        <taxon>Durusdinium</taxon>
    </lineage>
</organism>
<proteinExistence type="predicted"/>
<dbReference type="Proteomes" id="UP001642484">
    <property type="component" value="Unassembled WGS sequence"/>
</dbReference>
<feature type="non-terminal residue" evidence="1">
    <location>
        <position position="204"/>
    </location>
</feature>
<comment type="caution">
    <text evidence="1">The sequence shown here is derived from an EMBL/GenBank/DDBJ whole genome shotgun (WGS) entry which is preliminary data.</text>
</comment>
<keyword evidence="3" id="KW-1185">Reference proteome</keyword>
<sequence>MKQQLQNQTPDQRRQSLLGDFPAAALKRTAEVEAPELAKRLKSGFYATLMVSLSQKELQEKRGRRPGHQHASEWLSRRELETLKEVVDLPVTAMIVEEKAAEVSTRPRRKDVQGAYVQHGDRLYQVPWPEERMYAWKNFVHQDRLARRACQIFLLKMKANGKELDPRHFSPDEKVQDDKSDEAEWLSWIRNKVVQLVPPERAKK</sequence>
<accession>A0ABP0KXE9</accession>
<protein>
    <submittedName>
        <fullName evidence="1">Uncharacterized protein</fullName>
    </submittedName>
</protein>